<dbReference type="EMBL" id="MASQ01000077">
    <property type="protein sequence ID" value="OCB03128.1"/>
    <property type="molecule type" value="Genomic_DNA"/>
</dbReference>
<sequence length="100" mass="11490">MDRIRGQFVACVDNHAIKINGYYDLITEQPGMSGLSCVWTGKRRPWERRGAGMWQRADMTSWRVLVALVWLFRCHSSGAPVSKLWIIEQRPKVTQTKKGA</sequence>
<protein>
    <submittedName>
        <fullName evidence="1">Uncharacterized protein</fullName>
    </submittedName>
</protein>
<name>A0A1B9BZJ8_9PROT</name>
<reference evidence="1 2" key="1">
    <citation type="submission" date="2016-07" db="EMBL/GenBank/DDBJ databases">
        <title>Draft genome of a psychrotolerant acidophile Acidithiobacillus ferrivorans strain YL15.</title>
        <authorList>
            <person name="Peng T."/>
            <person name="Ma L."/>
            <person name="Nan M."/>
            <person name="An N."/>
            <person name="Wang M."/>
            <person name="Qiu G."/>
            <person name="Zeng W."/>
        </authorList>
    </citation>
    <scope>NUCLEOTIDE SEQUENCE [LARGE SCALE GENOMIC DNA]</scope>
    <source>
        <strain evidence="1 2">YL15</strain>
    </source>
</reference>
<dbReference type="AlphaFoldDB" id="A0A1B9BZJ8"/>
<gene>
    <name evidence="1" type="ORF">BBC27_09310</name>
</gene>
<dbReference type="Proteomes" id="UP000093129">
    <property type="component" value="Unassembled WGS sequence"/>
</dbReference>
<proteinExistence type="predicted"/>
<accession>A0A1B9BZJ8</accession>
<comment type="caution">
    <text evidence="1">The sequence shown here is derived from an EMBL/GenBank/DDBJ whole genome shotgun (WGS) entry which is preliminary data.</text>
</comment>
<evidence type="ECO:0000313" key="1">
    <source>
        <dbReference type="EMBL" id="OCB03128.1"/>
    </source>
</evidence>
<organism evidence="1 2">
    <name type="scientific">Acidithiobacillus ferrivorans</name>
    <dbReference type="NCBI Taxonomy" id="160808"/>
    <lineage>
        <taxon>Bacteria</taxon>
        <taxon>Pseudomonadati</taxon>
        <taxon>Pseudomonadota</taxon>
        <taxon>Acidithiobacillia</taxon>
        <taxon>Acidithiobacillales</taxon>
        <taxon>Acidithiobacillaceae</taxon>
        <taxon>Acidithiobacillus</taxon>
    </lineage>
</organism>
<evidence type="ECO:0000313" key="2">
    <source>
        <dbReference type="Proteomes" id="UP000093129"/>
    </source>
</evidence>